<protein>
    <submittedName>
        <fullName evidence="2">Uncharacterized protein</fullName>
    </submittedName>
</protein>
<reference evidence="2 3" key="1">
    <citation type="submission" date="2024-01" db="EMBL/GenBank/DDBJ databases">
        <authorList>
            <person name="Waweru B."/>
        </authorList>
    </citation>
    <scope>NUCLEOTIDE SEQUENCE [LARGE SCALE GENOMIC DNA]</scope>
</reference>
<feature type="transmembrane region" description="Helical" evidence="1">
    <location>
        <begin position="28"/>
        <end position="49"/>
    </location>
</feature>
<sequence>MGSLVQRHDNIYRLIMSLPVVVLTDSVGLNPVVFCSYLLLQGFALFKVYTILLAREKILEDIELVAFAALKKSSSFIITVLRNIGRNAISLPDYNQSSQLR</sequence>
<organism evidence="2 3">
    <name type="scientific">Dovyalis caffra</name>
    <dbReference type="NCBI Taxonomy" id="77055"/>
    <lineage>
        <taxon>Eukaryota</taxon>
        <taxon>Viridiplantae</taxon>
        <taxon>Streptophyta</taxon>
        <taxon>Embryophyta</taxon>
        <taxon>Tracheophyta</taxon>
        <taxon>Spermatophyta</taxon>
        <taxon>Magnoliopsida</taxon>
        <taxon>eudicotyledons</taxon>
        <taxon>Gunneridae</taxon>
        <taxon>Pentapetalae</taxon>
        <taxon>rosids</taxon>
        <taxon>fabids</taxon>
        <taxon>Malpighiales</taxon>
        <taxon>Salicaceae</taxon>
        <taxon>Flacourtieae</taxon>
        <taxon>Dovyalis</taxon>
    </lineage>
</organism>
<dbReference type="EMBL" id="CAWUPB010000071">
    <property type="protein sequence ID" value="CAK7323195.1"/>
    <property type="molecule type" value="Genomic_DNA"/>
</dbReference>
<keyword evidence="1" id="KW-1133">Transmembrane helix</keyword>
<dbReference type="AlphaFoldDB" id="A0AAV1QQU0"/>
<comment type="caution">
    <text evidence="2">The sequence shown here is derived from an EMBL/GenBank/DDBJ whole genome shotgun (WGS) entry which is preliminary data.</text>
</comment>
<keyword evidence="1" id="KW-0472">Membrane</keyword>
<evidence type="ECO:0000256" key="1">
    <source>
        <dbReference type="SAM" id="Phobius"/>
    </source>
</evidence>
<name>A0AAV1QQU0_9ROSI</name>
<dbReference type="Proteomes" id="UP001314170">
    <property type="component" value="Unassembled WGS sequence"/>
</dbReference>
<proteinExistence type="predicted"/>
<evidence type="ECO:0000313" key="3">
    <source>
        <dbReference type="Proteomes" id="UP001314170"/>
    </source>
</evidence>
<keyword evidence="3" id="KW-1185">Reference proteome</keyword>
<accession>A0AAV1QQU0</accession>
<keyword evidence="1" id="KW-0812">Transmembrane</keyword>
<evidence type="ECO:0000313" key="2">
    <source>
        <dbReference type="EMBL" id="CAK7323195.1"/>
    </source>
</evidence>
<gene>
    <name evidence="2" type="ORF">DCAF_LOCUS812</name>
</gene>